<dbReference type="Gene3D" id="3.30.420.10">
    <property type="entry name" value="Ribonuclease H-like superfamily/Ribonuclease H"/>
    <property type="match status" value="1"/>
</dbReference>
<name>A0ABW9FD85_9NOCA</name>
<dbReference type="Pfam" id="PF00075">
    <property type="entry name" value="RNase_H"/>
    <property type="match status" value="1"/>
</dbReference>
<sequence>MLAVIHIRRNQRNRVQLVRAVATWRTAGDTESRLFTYDDASDASFYGAGLDAFALILEISVAVSEPILLHVTDNKLRSEIVAVVGAFPSVTMAGVARGAVVQLSLAALDVLDADNLDRQAVAAARECEQIAALPDLVVATDASKSRRRAVGVACVSKEGDRHQKMLPNIKSAVAGELLATELAVDRFTGRRLHILTDSQAALQYLGITYPDRPLPRDGEATAVADRIRRSLVGRKVRFTWVRGHDGHLLNETAGRLAVAVRRAYESQIPAETRRSIADRTVEPLWAAA</sequence>
<gene>
    <name evidence="2" type="ORF">ABEU20_002057</name>
</gene>
<evidence type="ECO:0000313" key="2">
    <source>
        <dbReference type="EMBL" id="MFM1723489.1"/>
    </source>
</evidence>
<organism evidence="2 3">
    <name type="scientific">Rhodococcus parequi</name>
    <dbReference type="NCBI Taxonomy" id="3137122"/>
    <lineage>
        <taxon>Bacteria</taxon>
        <taxon>Bacillati</taxon>
        <taxon>Actinomycetota</taxon>
        <taxon>Actinomycetes</taxon>
        <taxon>Mycobacteriales</taxon>
        <taxon>Nocardiaceae</taxon>
        <taxon>Rhodococcus</taxon>
    </lineage>
</organism>
<evidence type="ECO:0000313" key="3">
    <source>
        <dbReference type="Proteomes" id="UP001629745"/>
    </source>
</evidence>
<evidence type="ECO:0000259" key="1">
    <source>
        <dbReference type="PROSITE" id="PS50879"/>
    </source>
</evidence>
<dbReference type="InterPro" id="IPR002156">
    <property type="entry name" value="RNaseH_domain"/>
</dbReference>
<comment type="caution">
    <text evidence="2">The sequence shown here is derived from an EMBL/GenBank/DDBJ whole genome shotgun (WGS) entry which is preliminary data.</text>
</comment>
<reference evidence="2 3" key="1">
    <citation type="submission" date="2023-11" db="EMBL/GenBank/DDBJ databases">
        <authorList>
            <person name="Val-Calvo J."/>
            <person name="Scortti M."/>
            <person name="Vazquez-Boland J."/>
        </authorList>
    </citation>
    <scope>NUCLEOTIDE SEQUENCE [LARGE SCALE GENOMIC DNA]</scope>
    <source>
        <strain evidence="2 3">PAM 2766</strain>
    </source>
</reference>
<dbReference type="PROSITE" id="PS50879">
    <property type="entry name" value="RNASE_H_1"/>
    <property type="match status" value="1"/>
</dbReference>
<proteinExistence type="predicted"/>
<feature type="domain" description="RNase H type-1" evidence="1">
    <location>
        <begin position="132"/>
        <end position="262"/>
    </location>
</feature>
<dbReference type="InterPro" id="IPR036397">
    <property type="entry name" value="RNaseH_sf"/>
</dbReference>
<keyword evidence="3" id="KW-1185">Reference proteome</keyword>
<protein>
    <submittedName>
        <fullName evidence="2">RNase H family protein</fullName>
    </submittedName>
</protein>
<dbReference type="SUPFAM" id="SSF53098">
    <property type="entry name" value="Ribonuclease H-like"/>
    <property type="match status" value="1"/>
</dbReference>
<dbReference type="RefSeq" id="WP_420164063.1">
    <property type="nucleotide sequence ID" value="NZ_JBDLNV010000003.1"/>
</dbReference>
<dbReference type="Proteomes" id="UP001629745">
    <property type="component" value="Unassembled WGS sequence"/>
</dbReference>
<accession>A0ABW9FD85</accession>
<dbReference type="InterPro" id="IPR012337">
    <property type="entry name" value="RNaseH-like_sf"/>
</dbReference>
<dbReference type="EMBL" id="JBDLNV010000003">
    <property type="protein sequence ID" value="MFM1723489.1"/>
    <property type="molecule type" value="Genomic_DNA"/>
</dbReference>